<evidence type="ECO:0000313" key="1">
    <source>
        <dbReference type="EMBL" id="KAI5653058.1"/>
    </source>
</evidence>
<dbReference type="Proteomes" id="UP001060085">
    <property type="component" value="Linkage Group LG07"/>
</dbReference>
<evidence type="ECO:0000313" key="2">
    <source>
        <dbReference type="Proteomes" id="UP001060085"/>
    </source>
</evidence>
<gene>
    <name evidence="1" type="ORF">M9H77_30245</name>
</gene>
<reference evidence="2" key="1">
    <citation type="journal article" date="2023" name="Nat. Plants">
        <title>Single-cell RNA sequencing provides a high-resolution roadmap for understanding the multicellular compartmentation of specialized metabolism.</title>
        <authorList>
            <person name="Sun S."/>
            <person name="Shen X."/>
            <person name="Li Y."/>
            <person name="Li Y."/>
            <person name="Wang S."/>
            <person name="Li R."/>
            <person name="Zhang H."/>
            <person name="Shen G."/>
            <person name="Guo B."/>
            <person name="Wei J."/>
            <person name="Xu J."/>
            <person name="St-Pierre B."/>
            <person name="Chen S."/>
            <person name="Sun C."/>
        </authorList>
    </citation>
    <scope>NUCLEOTIDE SEQUENCE [LARGE SCALE GENOMIC DNA]</scope>
</reference>
<proteinExistence type="predicted"/>
<organism evidence="1 2">
    <name type="scientific">Catharanthus roseus</name>
    <name type="common">Madagascar periwinkle</name>
    <name type="synonym">Vinca rosea</name>
    <dbReference type="NCBI Taxonomy" id="4058"/>
    <lineage>
        <taxon>Eukaryota</taxon>
        <taxon>Viridiplantae</taxon>
        <taxon>Streptophyta</taxon>
        <taxon>Embryophyta</taxon>
        <taxon>Tracheophyta</taxon>
        <taxon>Spermatophyta</taxon>
        <taxon>Magnoliopsida</taxon>
        <taxon>eudicotyledons</taxon>
        <taxon>Gunneridae</taxon>
        <taxon>Pentapetalae</taxon>
        <taxon>asterids</taxon>
        <taxon>lamiids</taxon>
        <taxon>Gentianales</taxon>
        <taxon>Apocynaceae</taxon>
        <taxon>Rauvolfioideae</taxon>
        <taxon>Vinceae</taxon>
        <taxon>Catharanthinae</taxon>
        <taxon>Catharanthus</taxon>
    </lineage>
</organism>
<protein>
    <submittedName>
        <fullName evidence="1">Uncharacterized protein</fullName>
    </submittedName>
</protein>
<keyword evidence="2" id="KW-1185">Reference proteome</keyword>
<dbReference type="EMBL" id="CM044707">
    <property type="protein sequence ID" value="KAI5653058.1"/>
    <property type="molecule type" value="Genomic_DNA"/>
</dbReference>
<name>A0ACB9ZYZ8_CATRO</name>
<comment type="caution">
    <text evidence="1">The sequence shown here is derived from an EMBL/GenBank/DDBJ whole genome shotgun (WGS) entry which is preliminary data.</text>
</comment>
<sequence>MQYGNFSPYARSCEYNSNEFYGNNSLGVRNGYNDRYHKRFPRNEVGNEGNYVNTDGWFDKRIGEYEGYCDTYKYRGYSSEEVLKLRHGNKSGIFIPLYGVREEEKFQLVLQSFSYVVNDWWDCNY</sequence>
<accession>A0ACB9ZYZ8</accession>